<dbReference type="VEuPathDB" id="AmoebaDB:EHI7A_204910"/>
<name>A0A5K1U0G8_ENTHI</name>
<keyword evidence="1" id="KW-0472">Membrane</keyword>
<dbReference type="Proteomes" id="UP000078387">
    <property type="component" value="Unassembled WGS sequence"/>
</dbReference>
<sequence>MFCLVFFIAIALAKDSVIMSADRDSNGNPITFIKFEFGKCYYMGSAEGVTASMKFSKNGDNLKGKVYTEADCKGNSIEGEISINDFIEEYCSLYDIATGKNCSGSIMKAPDHVAFNSLIPDDSSCSNKDNTVRVYYTDACFACGEGSCKREEEDGIFYKNVFSGQSCDGNRTSHEQIFKCDTCTEGIHYQCGAISTMVLVVFAILAFFL</sequence>
<keyword evidence="1" id="KW-0812">Transmembrane</keyword>
<dbReference type="AlphaFoldDB" id="A0A5K1U0G8"/>
<feature type="transmembrane region" description="Helical" evidence="1">
    <location>
        <begin position="187"/>
        <end position="208"/>
    </location>
</feature>
<dbReference type="VEuPathDB" id="AmoebaDB:EHI5A_192400"/>
<gene>
    <name evidence="2" type="ORF">CL6EHI_019630</name>
</gene>
<accession>A0A5K1U0G8</accession>
<evidence type="ECO:0000256" key="1">
    <source>
        <dbReference type="SAM" id="Phobius"/>
    </source>
</evidence>
<evidence type="ECO:0000313" key="2">
    <source>
        <dbReference type="EMBL" id="GAT98629.1"/>
    </source>
</evidence>
<protein>
    <submittedName>
        <fullName evidence="2">Uncharacterized protein</fullName>
    </submittedName>
</protein>
<dbReference type="EMBL" id="BDEQ01000001">
    <property type="protein sequence ID" value="GAT98629.1"/>
    <property type="molecule type" value="Genomic_DNA"/>
</dbReference>
<organism evidence="2 3">
    <name type="scientific">Entamoeba histolytica</name>
    <dbReference type="NCBI Taxonomy" id="5759"/>
    <lineage>
        <taxon>Eukaryota</taxon>
        <taxon>Amoebozoa</taxon>
        <taxon>Evosea</taxon>
        <taxon>Archamoebae</taxon>
        <taxon>Mastigamoebida</taxon>
        <taxon>Entamoebidae</taxon>
        <taxon>Entamoeba</taxon>
    </lineage>
</organism>
<dbReference type="OMA" id="YANDQCT"/>
<keyword evidence="1" id="KW-1133">Transmembrane helix</keyword>
<proteinExistence type="predicted"/>
<dbReference type="VEuPathDB" id="AmoebaDB:KM1_308540"/>
<dbReference type="VEuPathDB" id="AmoebaDB:EHI_019630"/>
<reference evidence="2 3" key="1">
    <citation type="submission" date="2016-05" db="EMBL/GenBank/DDBJ databases">
        <title>First whole genome sequencing of Entamoeba histolytica HM1:IMSS-clone-6.</title>
        <authorList>
            <person name="Mukherjee Avik.K."/>
            <person name="Izumyama S."/>
            <person name="Nakada-Tsukui K."/>
            <person name="Nozaki T."/>
        </authorList>
    </citation>
    <scope>NUCLEOTIDE SEQUENCE [LARGE SCALE GENOMIC DNA]</scope>
    <source>
        <strain evidence="2 3">HM1:IMSS clone 6</strain>
    </source>
</reference>
<dbReference type="VEuPathDB" id="AmoebaDB:EHI8A_245560"/>
<comment type="caution">
    <text evidence="2">The sequence shown here is derived from an EMBL/GenBank/DDBJ whole genome shotgun (WGS) entry which is preliminary data.</text>
</comment>
<evidence type="ECO:0000313" key="3">
    <source>
        <dbReference type="Proteomes" id="UP000078387"/>
    </source>
</evidence>